<dbReference type="EMBL" id="GBXM01050130">
    <property type="protein sequence ID" value="JAH58447.1"/>
    <property type="molecule type" value="Transcribed_RNA"/>
</dbReference>
<dbReference type="AlphaFoldDB" id="A0A0E9TYB3"/>
<name>A0A0E9TYB3_ANGAN</name>
<reference evidence="1" key="2">
    <citation type="journal article" date="2015" name="Fish Shellfish Immunol.">
        <title>Early steps in the European eel (Anguilla anguilla)-Vibrio vulnificus interaction in the gills: Role of the RtxA13 toxin.</title>
        <authorList>
            <person name="Callol A."/>
            <person name="Pajuelo D."/>
            <person name="Ebbesson L."/>
            <person name="Teles M."/>
            <person name="MacKenzie S."/>
            <person name="Amaro C."/>
        </authorList>
    </citation>
    <scope>NUCLEOTIDE SEQUENCE</scope>
</reference>
<organism evidence="1">
    <name type="scientific">Anguilla anguilla</name>
    <name type="common">European freshwater eel</name>
    <name type="synonym">Muraena anguilla</name>
    <dbReference type="NCBI Taxonomy" id="7936"/>
    <lineage>
        <taxon>Eukaryota</taxon>
        <taxon>Metazoa</taxon>
        <taxon>Chordata</taxon>
        <taxon>Craniata</taxon>
        <taxon>Vertebrata</taxon>
        <taxon>Euteleostomi</taxon>
        <taxon>Actinopterygii</taxon>
        <taxon>Neopterygii</taxon>
        <taxon>Teleostei</taxon>
        <taxon>Anguilliformes</taxon>
        <taxon>Anguillidae</taxon>
        <taxon>Anguilla</taxon>
    </lineage>
</organism>
<proteinExistence type="predicted"/>
<accession>A0A0E9TYB3</accession>
<protein>
    <submittedName>
        <fullName evidence="1">Uncharacterized protein</fullName>
    </submittedName>
</protein>
<evidence type="ECO:0000313" key="1">
    <source>
        <dbReference type="EMBL" id="JAH58447.1"/>
    </source>
</evidence>
<reference evidence="1" key="1">
    <citation type="submission" date="2014-11" db="EMBL/GenBank/DDBJ databases">
        <authorList>
            <person name="Amaro Gonzalez C."/>
        </authorList>
    </citation>
    <scope>NUCLEOTIDE SEQUENCE</scope>
</reference>
<sequence length="59" mass="6997">MATEHSHFICAIFCFIKWWNFHTEELSPPRAPALPWKFSPKLSVKIIQKRWGKSLPKKC</sequence>